<dbReference type="OrthoDB" id="408631at2759"/>
<dbReference type="Gene3D" id="3.40.50.1820">
    <property type="entry name" value="alpha/beta hydrolase"/>
    <property type="match status" value="1"/>
</dbReference>
<evidence type="ECO:0000313" key="3">
    <source>
        <dbReference type="EMBL" id="PWY94622.1"/>
    </source>
</evidence>
<dbReference type="GeneID" id="37115258"/>
<dbReference type="GO" id="GO:0016787">
    <property type="term" value="F:hydrolase activity"/>
    <property type="evidence" value="ECO:0007669"/>
    <property type="project" value="UniProtKB-KW"/>
</dbReference>
<gene>
    <name evidence="3" type="ORF">BO94DRAFT_542902</name>
</gene>
<dbReference type="RefSeq" id="XP_025471383.1">
    <property type="nucleotide sequence ID" value="XM_025613115.1"/>
</dbReference>
<dbReference type="InterPro" id="IPR029058">
    <property type="entry name" value="AB_hydrolase_fold"/>
</dbReference>
<dbReference type="PANTHER" id="PTHR48081">
    <property type="entry name" value="AB HYDROLASE SUPERFAMILY PROTEIN C4A8.06C"/>
    <property type="match status" value="1"/>
</dbReference>
<dbReference type="AlphaFoldDB" id="A0A317XAG8"/>
<reference evidence="3 4" key="1">
    <citation type="submission" date="2016-12" db="EMBL/GenBank/DDBJ databases">
        <title>The genomes of Aspergillus section Nigri reveals drivers in fungal speciation.</title>
        <authorList>
            <consortium name="DOE Joint Genome Institute"/>
            <person name="Vesth T.C."/>
            <person name="Nybo J."/>
            <person name="Theobald S."/>
            <person name="Brandl J."/>
            <person name="Frisvad J.C."/>
            <person name="Nielsen K.F."/>
            <person name="Lyhne E.K."/>
            <person name="Kogle M.E."/>
            <person name="Kuo A."/>
            <person name="Riley R."/>
            <person name="Clum A."/>
            <person name="Nolan M."/>
            <person name="Lipzen A."/>
            <person name="Salamov A."/>
            <person name="Henrissat B."/>
            <person name="Wiebenga A."/>
            <person name="De Vries R.P."/>
            <person name="Grigoriev I.V."/>
            <person name="Mortensen U.H."/>
            <person name="Andersen M.R."/>
            <person name="Baker S.E."/>
        </authorList>
    </citation>
    <scope>NUCLEOTIDE SEQUENCE [LARGE SCALE GENOMIC DNA]</scope>
    <source>
        <strain evidence="3 4">CBS 115572</strain>
    </source>
</reference>
<dbReference type="Proteomes" id="UP000246702">
    <property type="component" value="Unassembled WGS sequence"/>
</dbReference>
<keyword evidence="1 3" id="KW-0378">Hydrolase</keyword>
<proteinExistence type="predicted"/>
<keyword evidence="4" id="KW-1185">Reference proteome</keyword>
<evidence type="ECO:0000259" key="2">
    <source>
        <dbReference type="Pfam" id="PF07859"/>
    </source>
</evidence>
<dbReference type="EMBL" id="MSFK01000004">
    <property type="protein sequence ID" value="PWY94622.1"/>
    <property type="molecule type" value="Genomic_DNA"/>
</dbReference>
<organism evidence="3 4">
    <name type="scientific">Aspergillus sclerotioniger CBS 115572</name>
    <dbReference type="NCBI Taxonomy" id="1450535"/>
    <lineage>
        <taxon>Eukaryota</taxon>
        <taxon>Fungi</taxon>
        <taxon>Dikarya</taxon>
        <taxon>Ascomycota</taxon>
        <taxon>Pezizomycotina</taxon>
        <taxon>Eurotiomycetes</taxon>
        <taxon>Eurotiomycetidae</taxon>
        <taxon>Eurotiales</taxon>
        <taxon>Aspergillaceae</taxon>
        <taxon>Aspergillus</taxon>
        <taxon>Aspergillus subgen. Circumdati</taxon>
    </lineage>
</organism>
<dbReference type="Pfam" id="PF07859">
    <property type="entry name" value="Abhydrolase_3"/>
    <property type="match status" value="1"/>
</dbReference>
<evidence type="ECO:0000313" key="4">
    <source>
        <dbReference type="Proteomes" id="UP000246702"/>
    </source>
</evidence>
<comment type="caution">
    <text evidence="3">The sequence shown here is derived from an EMBL/GenBank/DDBJ whole genome shotgun (WGS) entry which is preliminary data.</text>
</comment>
<dbReference type="InterPro" id="IPR013094">
    <property type="entry name" value="AB_hydrolase_3"/>
</dbReference>
<dbReference type="PANTHER" id="PTHR48081:SF8">
    <property type="entry name" value="ALPHA_BETA HYDROLASE FOLD-3 DOMAIN-CONTAINING PROTEIN-RELATED"/>
    <property type="match status" value="1"/>
</dbReference>
<evidence type="ECO:0000256" key="1">
    <source>
        <dbReference type="ARBA" id="ARBA00022801"/>
    </source>
</evidence>
<accession>A0A317XAG8</accession>
<dbReference type="SUPFAM" id="SSF53474">
    <property type="entry name" value="alpha/beta-Hydrolases"/>
    <property type="match status" value="1"/>
</dbReference>
<dbReference type="STRING" id="1450535.A0A317XAG8"/>
<feature type="domain" description="Alpha/beta hydrolase fold-3" evidence="2">
    <location>
        <begin position="103"/>
        <end position="315"/>
    </location>
</feature>
<name>A0A317XAG8_9EURO</name>
<dbReference type="InterPro" id="IPR050300">
    <property type="entry name" value="GDXG_lipolytic_enzyme"/>
</dbReference>
<protein>
    <submittedName>
        <fullName evidence="3">Alpha/beta hydrolase fold-3 domain protein</fullName>
    </submittedName>
</protein>
<sequence>MGEEDTSTSTVGRWLSQRDILAGEDSEWEQFYRRHRNIVPHLTGSIDQFRQTMHQAKMRAQQHGRPVVHGLDVRDYTAISATDVEVPLRVYKSLSPKADGAVMIYFHGGGWAMGDLDGEDNICRLLCIESSLHIVSVDYRLAPENPYPAAILDSITALHWVSDNDRTHGFDGDKIYVGGTSAGANLMVKAVVLRHLSPEIGIPIQGQLLRSPVLCSSDVHHHKMGLKSMDRYVDTPILNRQSMEQFFHWYQPGNPEHPTVSPLLSTELDRTPPSFLLICGHDPLRDEALAYADELERCRVPLRVAVYPGMPHAFWIFPELSTTKAATQDLIDGVRWLLAHSRRTS</sequence>